<accession>A0ABQ6M7A2</accession>
<proteinExistence type="predicted"/>
<organism evidence="2 3">
    <name type="scientific">Tetraparma gracilis</name>
    <dbReference type="NCBI Taxonomy" id="2962635"/>
    <lineage>
        <taxon>Eukaryota</taxon>
        <taxon>Sar</taxon>
        <taxon>Stramenopiles</taxon>
        <taxon>Ochrophyta</taxon>
        <taxon>Bolidophyceae</taxon>
        <taxon>Parmales</taxon>
        <taxon>Triparmaceae</taxon>
        <taxon>Tetraparma</taxon>
    </lineage>
</organism>
<protein>
    <submittedName>
        <fullName evidence="2">Uncharacterized protein</fullName>
    </submittedName>
</protein>
<evidence type="ECO:0000313" key="3">
    <source>
        <dbReference type="Proteomes" id="UP001165060"/>
    </source>
</evidence>
<sequence>MLLACNAHLELAGSPLRHCVVPDRYADPDDQVLPSFLLPPPSPTSPPFHFVVSPSSPSDLLLLSKLSKLSPSAPLVHLNPPSPLPPPISLPVSLSSASGVPAASAFVLAALRLTNLGRSLPLLVTRVAPDPLYSVWALPEKAGAGLPVRSLARLGVPRLMRKKYRSTFWSMETGNEWVQSYFIQGGRDEMKKNILEFNTGKWKAIEPQVKEWVREGWMGWARDKPDWFTDNWKSRVPADWVPTEGKADHKRARESERRMSFGGSDRKRSIIYAAA</sequence>
<gene>
    <name evidence="2" type="ORF">TeGR_g10511</name>
</gene>
<dbReference type="EMBL" id="BRYB01000033">
    <property type="protein sequence ID" value="GMI20965.1"/>
    <property type="molecule type" value="Genomic_DNA"/>
</dbReference>
<evidence type="ECO:0000313" key="2">
    <source>
        <dbReference type="EMBL" id="GMI20965.1"/>
    </source>
</evidence>
<keyword evidence="3" id="KW-1185">Reference proteome</keyword>
<name>A0ABQ6M7A2_9STRA</name>
<reference evidence="2 3" key="1">
    <citation type="journal article" date="2023" name="Commun. Biol.">
        <title>Genome analysis of Parmales, the sister group of diatoms, reveals the evolutionary specialization of diatoms from phago-mixotrophs to photoautotrophs.</title>
        <authorList>
            <person name="Ban H."/>
            <person name="Sato S."/>
            <person name="Yoshikawa S."/>
            <person name="Yamada K."/>
            <person name="Nakamura Y."/>
            <person name="Ichinomiya M."/>
            <person name="Sato N."/>
            <person name="Blanc-Mathieu R."/>
            <person name="Endo H."/>
            <person name="Kuwata A."/>
            <person name="Ogata H."/>
        </authorList>
    </citation>
    <scope>NUCLEOTIDE SEQUENCE [LARGE SCALE GENOMIC DNA]</scope>
</reference>
<dbReference type="Proteomes" id="UP001165060">
    <property type="component" value="Unassembled WGS sequence"/>
</dbReference>
<comment type="caution">
    <text evidence="2">The sequence shown here is derived from an EMBL/GenBank/DDBJ whole genome shotgun (WGS) entry which is preliminary data.</text>
</comment>
<evidence type="ECO:0000256" key="1">
    <source>
        <dbReference type="SAM" id="MobiDB-lite"/>
    </source>
</evidence>
<feature type="compositionally biased region" description="Basic and acidic residues" evidence="1">
    <location>
        <begin position="245"/>
        <end position="262"/>
    </location>
</feature>
<feature type="region of interest" description="Disordered" evidence="1">
    <location>
        <begin position="243"/>
        <end position="262"/>
    </location>
</feature>